<comment type="caution">
    <text evidence="2">The sequence shown here is derived from an EMBL/GenBank/DDBJ whole genome shotgun (WGS) entry which is preliminary data.</text>
</comment>
<evidence type="ECO:0000313" key="2">
    <source>
        <dbReference type="EMBL" id="TNN73573.1"/>
    </source>
</evidence>
<dbReference type="AlphaFoldDB" id="A0A4Z2I8Y5"/>
<dbReference type="Proteomes" id="UP000314294">
    <property type="component" value="Unassembled WGS sequence"/>
</dbReference>
<protein>
    <submittedName>
        <fullName evidence="2">Uncharacterized protein</fullName>
    </submittedName>
</protein>
<feature type="region of interest" description="Disordered" evidence="1">
    <location>
        <begin position="1"/>
        <end position="55"/>
    </location>
</feature>
<sequence length="85" mass="9317">MSCQGIAAVNGSGSLPVMLKPPGVTSGERWARSEARLRKRSRSPQRGQRKGRSQEVVTTFPRVPWELAELSFMAVKVLPSATCFT</sequence>
<name>A0A4Z2I8Y5_9TELE</name>
<proteinExistence type="predicted"/>
<evidence type="ECO:0000313" key="3">
    <source>
        <dbReference type="Proteomes" id="UP000314294"/>
    </source>
</evidence>
<feature type="compositionally biased region" description="Basic residues" evidence="1">
    <location>
        <begin position="37"/>
        <end position="51"/>
    </location>
</feature>
<gene>
    <name evidence="2" type="ORF">EYF80_016168</name>
</gene>
<organism evidence="2 3">
    <name type="scientific">Liparis tanakae</name>
    <name type="common">Tanaka's snailfish</name>
    <dbReference type="NCBI Taxonomy" id="230148"/>
    <lineage>
        <taxon>Eukaryota</taxon>
        <taxon>Metazoa</taxon>
        <taxon>Chordata</taxon>
        <taxon>Craniata</taxon>
        <taxon>Vertebrata</taxon>
        <taxon>Euteleostomi</taxon>
        <taxon>Actinopterygii</taxon>
        <taxon>Neopterygii</taxon>
        <taxon>Teleostei</taxon>
        <taxon>Neoteleostei</taxon>
        <taxon>Acanthomorphata</taxon>
        <taxon>Eupercaria</taxon>
        <taxon>Perciformes</taxon>
        <taxon>Cottioidei</taxon>
        <taxon>Cottales</taxon>
        <taxon>Liparidae</taxon>
        <taxon>Liparis</taxon>
    </lineage>
</organism>
<evidence type="ECO:0000256" key="1">
    <source>
        <dbReference type="SAM" id="MobiDB-lite"/>
    </source>
</evidence>
<keyword evidence="3" id="KW-1185">Reference proteome</keyword>
<accession>A0A4Z2I8Y5</accession>
<dbReference type="EMBL" id="SRLO01000123">
    <property type="protein sequence ID" value="TNN73573.1"/>
    <property type="molecule type" value="Genomic_DNA"/>
</dbReference>
<reference evidence="2 3" key="1">
    <citation type="submission" date="2019-03" db="EMBL/GenBank/DDBJ databases">
        <title>First draft genome of Liparis tanakae, snailfish: a comprehensive survey of snailfish specific genes.</title>
        <authorList>
            <person name="Kim W."/>
            <person name="Song I."/>
            <person name="Jeong J.-H."/>
            <person name="Kim D."/>
            <person name="Kim S."/>
            <person name="Ryu S."/>
            <person name="Song J.Y."/>
            <person name="Lee S.K."/>
        </authorList>
    </citation>
    <scope>NUCLEOTIDE SEQUENCE [LARGE SCALE GENOMIC DNA]</scope>
    <source>
        <tissue evidence="2">Muscle</tissue>
    </source>
</reference>